<dbReference type="Pfam" id="PF00096">
    <property type="entry name" value="zf-C2H2"/>
    <property type="match status" value="1"/>
</dbReference>
<dbReference type="GeneID" id="107269932"/>
<evidence type="ECO:0000259" key="7">
    <source>
        <dbReference type="PROSITE" id="PS50157"/>
    </source>
</evidence>
<feature type="compositionally biased region" description="Basic and acidic residues" evidence="6">
    <location>
        <begin position="217"/>
        <end position="227"/>
    </location>
</feature>
<organism evidence="8 9">
    <name type="scientific">Cephus cinctus</name>
    <name type="common">Wheat stem sawfly</name>
    <dbReference type="NCBI Taxonomy" id="211228"/>
    <lineage>
        <taxon>Eukaryota</taxon>
        <taxon>Metazoa</taxon>
        <taxon>Ecdysozoa</taxon>
        <taxon>Arthropoda</taxon>
        <taxon>Hexapoda</taxon>
        <taxon>Insecta</taxon>
        <taxon>Pterygota</taxon>
        <taxon>Neoptera</taxon>
        <taxon>Endopterygota</taxon>
        <taxon>Hymenoptera</taxon>
        <taxon>Cephoidea</taxon>
        <taxon>Cephidae</taxon>
        <taxon>Cephus</taxon>
    </lineage>
</organism>
<protein>
    <submittedName>
        <fullName evidence="9">Zinc finger protein 236</fullName>
    </submittedName>
</protein>
<keyword evidence="4" id="KW-0862">Zinc</keyword>
<dbReference type="KEGG" id="ccin:107269932"/>
<feature type="compositionally biased region" description="Acidic residues" evidence="6">
    <location>
        <begin position="277"/>
        <end position="288"/>
    </location>
</feature>
<reference evidence="9" key="1">
    <citation type="submission" date="2025-08" db="UniProtKB">
        <authorList>
            <consortium name="RefSeq"/>
        </authorList>
    </citation>
    <scope>IDENTIFICATION</scope>
</reference>
<feature type="region of interest" description="Disordered" evidence="6">
    <location>
        <begin position="1"/>
        <end position="24"/>
    </location>
</feature>
<evidence type="ECO:0000256" key="6">
    <source>
        <dbReference type="SAM" id="MobiDB-lite"/>
    </source>
</evidence>
<dbReference type="AlphaFoldDB" id="A0AAJ7FN08"/>
<keyword evidence="2" id="KW-0677">Repeat</keyword>
<feature type="region of interest" description="Disordered" evidence="6">
    <location>
        <begin position="217"/>
        <end position="289"/>
    </location>
</feature>
<name>A0AAJ7FN08_CEPCN</name>
<dbReference type="GO" id="GO:0005634">
    <property type="term" value="C:nucleus"/>
    <property type="evidence" value="ECO:0007669"/>
    <property type="project" value="UniProtKB-ARBA"/>
</dbReference>
<feature type="domain" description="C2H2-type" evidence="7">
    <location>
        <begin position="100"/>
        <end position="127"/>
    </location>
</feature>
<feature type="region of interest" description="Disordered" evidence="6">
    <location>
        <begin position="61"/>
        <end position="80"/>
    </location>
</feature>
<evidence type="ECO:0000256" key="1">
    <source>
        <dbReference type="ARBA" id="ARBA00022723"/>
    </source>
</evidence>
<keyword evidence="3 5" id="KW-0863">Zinc-finger</keyword>
<dbReference type="PANTHER" id="PTHR19818">
    <property type="entry name" value="ZINC FINGER PROTEIN ZIC AND GLI"/>
    <property type="match status" value="1"/>
</dbReference>
<proteinExistence type="predicted"/>
<evidence type="ECO:0000313" key="8">
    <source>
        <dbReference type="Proteomes" id="UP000694920"/>
    </source>
</evidence>
<dbReference type="InterPro" id="IPR013087">
    <property type="entry name" value="Znf_C2H2_type"/>
</dbReference>
<dbReference type="Gene3D" id="3.30.160.60">
    <property type="entry name" value="Classic Zinc Finger"/>
    <property type="match status" value="3"/>
</dbReference>
<evidence type="ECO:0000256" key="3">
    <source>
        <dbReference type="ARBA" id="ARBA00022771"/>
    </source>
</evidence>
<dbReference type="SMART" id="SM00355">
    <property type="entry name" value="ZnF_C2H2"/>
    <property type="match status" value="2"/>
</dbReference>
<feature type="domain" description="C2H2-type" evidence="7">
    <location>
        <begin position="128"/>
        <end position="157"/>
    </location>
</feature>
<evidence type="ECO:0000256" key="4">
    <source>
        <dbReference type="ARBA" id="ARBA00022833"/>
    </source>
</evidence>
<evidence type="ECO:0000256" key="5">
    <source>
        <dbReference type="PROSITE-ProRule" id="PRU00042"/>
    </source>
</evidence>
<dbReference type="InterPro" id="IPR050329">
    <property type="entry name" value="GLI_C2H2-zinc-finger"/>
</dbReference>
<dbReference type="GO" id="GO:0000981">
    <property type="term" value="F:DNA-binding transcription factor activity, RNA polymerase II-specific"/>
    <property type="evidence" value="ECO:0007669"/>
    <property type="project" value="TreeGrafter"/>
</dbReference>
<dbReference type="Proteomes" id="UP000694920">
    <property type="component" value="Unplaced"/>
</dbReference>
<feature type="compositionally biased region" description="Basic and acidic residues" evidence="6">
    <location>
        <begin position="1"/>
        <end position="12"/>
    </location>
</feature>
<dbReference type="GO" id="GO:0000978">
    <property type="term" value="F:RNA polymerase II cis-regulatory region sequence-specific DNA binding"/>
    <property type="evidence" value="ECO:0007669"/>
    <property type="project" value="TreeGrafter"/>
</dbReference>
<dbReference type="PROSITE" id="PS00028">
    <property type="entry name" value="ZINC_FINGER_C2H2_1"/>
    <property type="match status" value="2"/>
</dbReference>
<dbReference type="GO" id="GO:0008270">
    <property type="term" value="F:zinc ion binding"/>
    <property type="evidence" value="ECO:0007669"/>
    <property type="project" value="UniProtKB-KW"/>
</dbReference>
<dbReference type="GO" id="GO:0045944">
    <property type="term" value="P:positive regulation of transcription by RNA polymerase II"/>
    <property type="evidence" value="ECO:0007669"/>
    <property type="project" value="UniProtKB-ARBA"/>
</dbReference>
<evidence type="ECO:0000256" key="2">
    <source>
        <dbReference type="ARBA" id="ARBA00022737"/>
    </source>
</evidence>
<keyword evidence="1" id="KW-0479">Metal-binding</keyword>
<evidence type="ECO:0000313" key="9">
    <source>
        <dbReference type="RefSeq" id="XP_015599869.1"/>
    </source>
</evidence>
<dbReference type="PANTHER" id="PTHR19818:SF166">
    <property type="entry name" value="C2H2-TYPE DOMAIN-CONTAINING PROTEIN"/>
    <property type="match status" value="1"/>
</dbReference>
<sequence>MELHTPKRESRPLADALPSSPPMCDTMFYPWNWGEEARNVNLSPGSSCSSPEYRENGVAAMRAGPAGPRSGGSESHRRGRPRADALSNLMMQGSTSPSSIKCTYCSRVFPREKSLQAHLRTHTGERPYPCDYPGCTKAFTQSGQLKTHQRLHTGEKPFLCTESGCEMRFTHANRHCPDHPYATLTRSDDFVLKPVSGNTELPHDVARWLERYKMAREREDRTPTGKNDRKKKTWKSSAENHKRIKSRKGLMMDAAGEQENVDRKPPNQRLYCGESQDSQEESQDEDPAEACAVLQVSEDEESTSLKLPITPVRRPLDRLQPKKRWLREACLEQQLAKPLRWDVQSMITPISSTYEGSSLQNMTTTSKASSHSKWTVSAILQTNESDSTCHSNVNIDETVPEKSEIEPTNSKAQVSWDMANTLNTLDVRESKDAQNTVLPSSHSVLQGNWDQLQKSGKALNSDITSNDSVNLRFEQSKSDTSSSNFYWDQTPANKNVCQLQTIQNEIQFVSDGTINKIPTTLRNSENETRPTVLMLAGSSNSLSGKEMNTHKNLSNSEDRTGVKVVVVKQEDSVVKLPLPEDSQKWLGALALMELAKTQEEAARALGLTKRLDSRDVHSSVQYTHL</sequence>
<dbReference type="SUPFAM" id="SSF57667">
    <property type="entry name" value="beta-beta-alpha zinc fingers"/>
    <property type="match status" value="1"/>
</dbReference>
<dbReference type="RefSeq" id="XP_015599869.1">
    <property type="nucleotide sequence ID" value="XM_015744383.2"/>
</dbReference>
<dbReference type="PROSITE" id="PS50157">
    <property type="entry name" value="ZINC_FINGER_C2H2_2"/>
    <property type="match status" value="2"/>
</dbReference>
<accession>A0AAJ7FN08</accession>
<dbReference type="Pfam" id="PF13912">
    <property type="entry name" value="zf-C2H2_6"/>
    <property type="match status" value="1"/>
</dbReference>
<keyword evidence="8" id="KW-1185">Reference proteome</keyword>
<dbReference type="FunFam" id="3.30.160.60:FF:003212">
    <property type="entry name" value="Zinc finger protein 367"/>
    <property type="match status" value="1"/>
</dbReference>
<gene>
    <name evidence="9" type="primary">LOC107269932</name>
</gene>
<dbReference type="FunFam" id="3.30.160.60:FF:000474">
    <property type="entry name" value="zinc finger protein 367"/>
    <property type="match status" value="1"/>
</dbReference>
<dbReference type="InterPro" id="IPR036236">
    <property type="entry name" value="Znf_C2H2_sf"/>
</dbReference>